<evidence type="ECO:0000256" key="1">
    <source>
        <dbReference type="SAM" id="Phobius"/>
    </source>
</evidence>
<keyword evidence="1" id="KW-0472">Membrane</keyword>
<feature type="domain" description="Polymerase nucleotidyl transferase" evidence="2">
    <location>
        <begin position="14"/>
        <end position="84"/>
    </location>
</feature>
<dbReference type="PANTHER" id="PTHR43358">
    <property type="entry name" value="ALPHA/BETA-HYDROLASE"/>
    <property type="match status" value="1"/>
</dbReference>
<comment type="caution">
    <text evidence="3">The sequence shown here is derived from an EMBL/GenBank/DDBJ whole genome shotgun (WGS) entry which is preliminary data.</text>
</comment>
<proteinExistence type="predicted"/>
<dbReference type="PANTHER" id="PTHR43358:SF4">
    <property type="entry name" value="ALPHA_BETA HYDROLASE FOLD-1 DOMAIN-CONTAINING PROTEIN"/>
    <property type="match status" value="1"/>
</dbReference>
<dbReference type="Pfam" id="PF01909">
    <property type="entry name" value="NTP_transf_2"/>
    <property type="match status" value="1"/>
</dbReference>
<protein>
    <recommendedName>
        <fullName evidence="2">Polymerase nucleotidyl transferase domain-containing protein</fullName>
    </recommendedName>
</protein>
<sequence>MTDDQKLIEQFLAELVSKISDKYGREIDFIILFGSSARGEFRKGVSDIDLVIQLIRASKRKEIEEFATNVFWELNEKYKTEFEKILSTVKSKRILDNFLKSVEREAHFYVPIFVFPPGWLDWEKARIIRPLWRPAAIFLIHQALIFEKFKEEGKILYGRDIRHLIKPEITFWERWKAIQIPFWISLFSILILPLALKRAVKYSTKAVLYELGSALDFIGKKSPNKQQDIETLKQQTTRTIEKKLFDFHFKLTFDLLSSGELETFDKASQIKTGKLTLSRLESAKFVTQAFWVIVRTNWSIIATRYFTKKNLIKALITLLVFAIAAYFIISLYALYRLVHPTPKPLNFNPAEISQNYEDVIFKSFNDNLNISGWFFKSGTNDKTIILVSGSDQNRIDPGFGTGNLVKDLLKNNYNVLLFDFRGRGNSEYSIHSIGYYEKYDLAGAYEYLVNRGFDHDKIGIISISLGAGTTLLTLPLIPDVGGIVLDSGYSNIRTLLERELPGRSRLPPPFYFGLSFWAKAIYKIRLDNMIPAEILKNYPQKKFLLIHGNNDEDIPIGDSIELSKASPKSELWIVPEAGHVKAYETIPKIYVEKVTAYFNEVMRQ</sequence>
<dbReference type="Proteomes" id="UP000177124">
    <property type="component" value="Unassembled WGS sequence"/>
</dbReference>
<dbReference type="EMBL" id="MFBF01000068">
    <property type="protein sequence ID" value="OGD89666.1"/>
    <property type="molecule type" value="Genomic_DNA"/>
</dbReference>
<evidence type="ECO:0000313" key="3">
    <source>
        <dbReference type="EMBL" id="OGD89666.1"/>
    </source>
</evidence>
<dbReference type="CDD" id="cd05403">
    <property type="entry name" value="NT_KNTase_like"/>
    <property type="match status" value="1"/>
</dbReference>
<name>A0A1F5GCU3_9BACT</name>
<accession>A0A1F5GCU3</accession>
<dbReference type="InterPro" id="IPR052920">
    <property type="entry name" value="DNA-binding_regulatory"/>
</dbReference>
<reference evidence="3 4" key="1">
    <citation type="journal article" date="2016" name="Nat. Commun.">
        <title>Thousands of microbial genomes shed light on interconnected biogeochemical processes in an aquifer system.</title>
        <authorList>
            <person name="Anantharaman K."/>
            <person name="Brown C.T."/>
            <person name="Hug L.A."/>
            <person name="Sharon I."/>
            <person name="Castelle C.J."/>
            <person name="Probst A.J."/>
            <person name="Thomas B.C."/>
            <person name="Singh A."/>
            <person name="Wilkins M.J."/>
            <person name="Karaoz U."/>
            <person name="Brodie E.L."/>
            <person name="Williams K.H."/>
            <person name="Hubbard S.S."/>
            <person name="Banfield J.F."/>
        </authorList>
    </citation>
    <scope>NUCLEOTIDE SEQUENCE [LARGE SCALE GENOMIC DNA]</scope>
</reference>
<gene>
    <name evidence="3" type="ORF">A3D07_02730</name>
</gene>
<keyword evidence="1" id="KW-0812">Transmembrane</keyword>
<dbReference type="AlphaFoldDB" id="A0A1F5GCU3"/>
<dbReference type="Gene3D" id="3.40.50.1820">
    <property type="entry name" value="alpha/beta hydrolase"/>
    <property type="match status" value="1"/>
</dbReference>
<dbReference type="InterPro" id="IPR002934">
    <property type="entry name" value="Polymerase_NTP_transf_dom"/>
</dbReference>
<dbReference type="InterPro" id="IPR043519">
    <property type="entry name" value="NT_sf"/>
</dbReference>
<dbReference type="SUPFAM" id="SSF53474">
    <property type="entry name" value="alpha/beta-Hydrolases"/>
    <property type="match status" value="1"/>
</dbReference>
<dbReference type="SUPFAM" id="SSF81301">
    <property type="entry name" value="Nucleotidyltransferase"/>
    <property type="match status" value="1"/>
</dbReference>
<feature type="transmembrane region" description="Helical" evidence="1">
    <location>
        <begin position="180"/>
        <end position="196"/>
    </location>
</feature>
<feature type="transmembrane region" description="Helical" evidence="1">
    <location>
        <begin position="314"/>
        <end position="335"/>
    </location>
</feature>
<evidence type="ECO:0000259" key="2">
    <source>
        <dbReference type="Pfam" id="PF01909"/>
    </source>
</evidence>
<keyword evidence="1" id="KW-1133">Transmembrane helix</keyword>
<organism evidence="3 4">
    <name type="scientific">Candidatus Curtissbacteria bacterium RIFCSPHIGHO2_02_FULL_42_15</name>
    <dbReference type="NCBI Taxonomy" id="1797716"/>
    <lineage>
        <taxon>Bacteria</taxon>
        <taxon>Candidatus Curtissiibacteriota</taxon>
    </lineage>
</organism>
<dbReference type="GO" id="GO:0016779">
    <property type="term" value="F:nucleotidyltransferase activity"/>
    <property type="evidence" value="ECO:0007669"/>
    <property type="project" value="InterPro"/>
</dbReference>
<evidence type="ECO:0000313" key="4">
    <source>
        <dbReference type="Proteomes" id="UP000177124"/>
    </source>
</evidence>
<dbReference type="InterPro" id="IPR029058">
    <property type="entry name" value="AB_hydrolase_fold"/>
</dbReference>
<dbReference type="Gene3D" id="3.30.460.10">
    <property type="entry name" value="Beta Polymerase, domain 2"/>
    <property type="match status" value="1"/>
</dbReference>
<dbReference type="STRING" id="1797716.A3D07_02730"/>